<evidence type="ECO:0000259" key="4">
    <source>
        <dbReference type="PROSITE" id="PS50118"/>
    </source>
</evidence>
<name>A0A9N8VTP1_9GLOM</name>
<dbReference type="SUPFAM" id="SSF47095">
    <property type="entry name" value="HMG-box"/>
    <property type="match status" value="1"/>
</dbReference>
<sequence length="209" mass="24063">MSNRVNLELVDSYISLLNRNHIFPPHINNPKELVPDVTGNRRPPRPLNSFLILRKNVAEEIRRFIDRPNMRVISKVSSVLWSASTKEEKDIYYRLAQDVNKLHAIKYPNFRYTLPRRQLSFRPYPNPTPLPLPESEFIPRPSSTPTFVPVGITRELMTPPPSPPNALVPSGELPTDYIPVNLFEPETFTIMGLDGKLYQCVPVNITQMY</sequence>
<dbReference type="Gene3D" id="1.10.30.10">
    <property type="entry name" value="High mobility group box domain"/>
    <property type="match status" value="1"/>
</dbReference>
<comment type="caution">
    <text evidence="5">The sequence shown here is derived from an EMBL/GenBank/DDBJ whole genome shotgun (WGS) entry which is preliminary data.</text>
</comment>
<dbReference type="EMBL" id="CAJVPJ010000030">
    <property type="protein sequence ID" value="CAG8461011.1"/>
    <property type="molecule type" value="Genomic_DNA"/>
</dbReference>
<dbReference type="AlphaFoldDB" id="A0A9N8VTP1"/>
<keyword evidence="2 3" id="KW-0539">Nucleus</keyword>
<dbReference type="OrthoDB" id="6247875at2759"/>
<dbReference type="InterPro" id="IPR051356">
    <property type="entry name" value="SOX/SOX-like_TF"/>
</dbReference>
<evidence type="ECO:0000313" key="5">
    <source>
        <dbReference type="EMBL" id="CAG8461011.1"/>
    </source>
</evidence>
<dbReference type="CDD" id="cd01389">
    <property type="entry name" value="HMG-box_ROX1-like"/>
    <property type="match status" value="1"/>
</dbReference>
<dbReference type="InterPro" id="IPR009071">
    <property type="entry name" value="HMG_box_dom"/>
</dbReference>
<protein>
    <submittedName>
        <fullName evidence="5">7186_t:CDS:1</fullName>
    </submittedName>
</protein>
<dbReference type="InterPro" id="IPR036910">
    <property type="entry name" value="HMG_box_dom_sf"/>
</dbReference>
<dbReference type="Proteomes" id="UP000789572">
    <property type="component" value="Unassembled WGS sequence"/>
</dbReference>
<evidence type="ECO:0000256" key="3">
    <source>
        <dbReference type="PROSITE-ProRule" id="PRU00267"/>
    </source>
</evidence>
<dbReference type="PANTHER" id="PTHR45789">
    <property type="entry name" value="FI18025P1"/>
    <property type="match status" value="1"/>
</dbReference>
<evidence type="ECO:0000313" key="6">
    <source>
        <dbReference type="Proteomes" id="UP000789572"/>
    </source>
</evidence>
<dbReference type="PANTHER" id="PTHR45789:SF2">
    <property type="entry name" value="FI18025P1"/>
    <property type="match status" value="1"/>
</dbReference>
<keyword evidence="6" id="KW-1185">Reference proteome</keyword>
<feature type="domain" description="HMG box" evidence="4">
    <location>
        <begin position="43"/>
        <end position="111"/>
    </location>
</feature>
<accession>A0A9N8VTP1</accession>
<evidence type="ECO:0000256" key="2">
    <source>
        <dbReference type="ARBA" id="ARBA00023242"/>
    </source>
</evidence>
<feature type="DNA-binding region" description="HMG box" evidence="3">
    <location>
        <begin position="43"/>
        <end position="111"/>
    </location>
</feature>
<proteinExistence type="predicted"/>
<keyword evidence="1 3" id="KW-0238">DNA-binding</keyword>
<dbReference type="GO" id="GO:0005634">
    <property type="term" value="C:nucleus"/>
    <property type="evidence" value="ECO:0007669"/>
    <property type="project" value="UniProtKB-UniRule"/>
</dbReference>
<dbReference type="GO" id="GO:0000978">
    <property type="term" value="F:RNA polymerase II cis-regulatory region sequence-specific DNA binding"/>
    <property type="evidence" value="ECO:0007669"/>
    <property type="project" value="TreeGrafter"/>
</dbReference>
<gene>
    <name evidence="5" type="ORF">POCULU_LOCUS558</name>
</gene>
<dbReference type="GO" id="GO:0000981">
    <property type="term" value="F:DNA-binding transcription factor activity, RNA polymerase II-specific"/>
    <property type="evidence" value="ECO:0007669"/>
    <property type="project" value="TreeGrafter"/>
</dbReference>
<dbReference type="PROSITE" id="PS50118">
    <property type="entry name" value="HMG_BOX_2"/>
    <property type="match status" value="1"/>
</dbReference>
<evidence type="ECO:0000256" key="1">
    <source>
        <dbReference type="ARBA" id="ARBA00023125"/>
    </source>
</evidence>
<reference evidence="5" key="1">
    <citation type="submission" date="2021-06" db="EMBL/GenBank/DDBJ databases">
        <authorList>
            <person name="Kallberg Y."/>
            <person name="Tangrot J."/>
            <person name="Rosling A."/>
        </authorList>
    </citation>
    <scope>NUCLEOTIDE SEQUENCE</scope>
    <source>
        <strain evidence="5">IA702</strain>
    </source>
</reference>
<organism evidence="5 6">
    <name type="scientific">Paraglomus occultum</name>
    <dbReference type="NCBI Taxonomy" id="144539"/>
    <lineage>
        <taxon>Eukaryota</taxon>
        <taxon>Fungi</taxon>
        <taxon>Fungi incertae sedis</taxon>
        <taxon>Mucoromycota</taxon>
        <taxon>Glomeromycotina</taxon>
        <taxon>Glomeromycetes</taxon>
        <taxon>Paraglomerales</taxon>
        <taxon>Paraglomeraceae</taxon>
        <taxon>Paraglomus</taxon>
    </lineage>
</organism>